<reference evidence="6" key="1">
    <citation type="submission" date="2025-08" db="UniProtKB">
        <authorList>
            <consortium name="RefSeq"/>
        </authorList>
    </citation>
    <scope>IDENTIFICATION</scope>
    <source>
        <tissue evidence="6">Total insect</tissue>
    </source>
</reference>
<feature type="signal peptide" evidence="4">
    <location>
        <begin position="1"/>
        <end position="17"/>
    </location>
</feature>
<organism evidence="6">
    <name type="scientific">Thrips palmi</name>
    <name type="common">Melon thrips</name>
    <dbReference type="NCBI Taxonomy" id="161013"/>
    <lineage>
        <taxon>Eukaryota</taxon>
        <taxon>Metazoa</taxon>
        <taxon>Ecdysozoa</taxon>
        <taxon>Arthropoda</taxon>
        <taxon>Hexapoda</taxon>
        <taxon>Insecta</taxon>
        <taxon>Pterygota</taxon>
        <taxon>Neoptera</taxon>
        <taxon>Paraneoptera</taxon>
        <taxon>Thysanoptera</taxon>
        <taxon>Terebrantia</taxon>
        <taxon>Thripoidea</taxon>
        <taxon>Thripidae</taxon>
        <taxon>Thrips</taxon>
    </lineage>
</organism>
<keyword evidence="5" id="KW-1185">Reference proteome</keyword>
<protein>
    <submittedName>
        <fullName evidence="6">Endocuticle structural glycoprotein SgAbd-2-like</fullName>
    </submittedName>
</protein>
<name>A0A6P8ZXC1_THRPL</name>
<gene>
    <name evidence="6" type="primary">LOC117650274</name>
</gene>
<feature type="region of interest" description="Disordered" evidence="3">
    <location>
        <begin position="123"/>
        <end position="145"/>
    </location>
</feature>
<dbReference type="GeneID" id="117650274"/>
<dbReference type="Pfam" id="PF00379">
    <property type="entry name" value="Chitin_bind_4"/>
    <property type="match status" value="1"/>
</dbReference>
<accession>A0A6P8ZXC1</accession>
<dbReference type="OrthoDB" id="6379191at2759"/>
<dbReference type="Proteomes" id="UP000515158">
    <property type="component" value="Unplaced"/>
</dbReference>
<dbReference type="PROSITE" id="PS51155">
    <property type="entry name" value="CHIT_BIND_RR_2"/>
    <property type="match status" value="1"/>
</dbReference>
<sequence length="145" mass="15964">MRTLIAFVCGVLAAVAAQQFQQPYQYTTPIPIIRLDNVVNPDGSFSYTYETGNGIQAQAQGFLKNAGNPQLEGQAVQGSFAYRGPDNVVYAIQYIADENGYQPQGAHLPTPPPIPAELQRAYELASRDPDPNDNGQYDPRRYGRK</sequence>
<dbReference type="KEGG" id="tpal:117650274"/>
<dbReference type="InterPro" id="IPR000618">
    <property type="entry name" value="Insect_cuticle"/>
</dbReference>
<dbReference type="PANTHER" id="PTHR10380:SF173">
    <property type="entry name" value="CUTICULAR PROTEIN 47EF, ISOFORM C-RELATED"/>
    <property type="match status" value="1"/>
</dbReference>
<dbReference type="PANTHER" id="PTHR10380">
    <property type="entry name" value="CUTICLE PROTEIN"/>
    <property type="match status" value="1"/>
</dbReference>
<dbReference type="InterPro" id="IPR050468">
    <property type="entry name" value="Cuticle_Struct_Prot"/>
</dbReference>
<evidence type="ECO:0000256" key="3">
    <source>
        <dbReference type="SAM" id="MobiDB-lite"/>
    </source>
</evidence>
<dbReference type="GO" id="GO:0008010">
    <property type="term" value="F:structural constituent of chitin-based larval cuticle"/>
    <property type="evidence" value="ECO:0007669"/>
    <property type="project" value="TreeGrafter"/>
</dbReference>
<dbReference type="PRINTS" id="PR00947">
    <property type="entry name" value="CUTICLE"/>
</dbReference>
<evidence type="ECO:0000256" key="1">
    <source>
        <dbReference type="ARBA" id="ARBA00022460"/>
    </source>
</evidence>
<evidence type="ECO:0000256" key="2">
    <source>
        <dbReference type="PROSITE-ProRule" id="PRU00497"/>
    </source>
</evidence>
<keyword evidence="4" id="KW-0732">Signal</keyword>
<proteinExistence type="predicted"/>
<dbReference type="AlphaFoldDB" id="A0A6P8ZXC1"/>
<evidence type="ECO:0000256" key="4">
    <source>
        <dbReference type="SAM" id="SignalP"/>
    </source>
</evidence>
<evidence type="ECO:0000313" key="6">
    <source>
        <dbReference type="RefSeq" id="XP_034249456.1"/>
    </source>
</evidence>
<feature type="chain" id="PRO_5027827957" evidence="4">
    <location>
        <begin position="18"/>
        <end position="145"/>
    </location>
</feature>
<keyword evidence="1 2" id="KW-0193">Cuticle</keyword>
<dbReference type="RefSeq" id="XP_034249456.1">
    <property type="nucleotide sequence ID" value="XM_034393565.1"/>
</dbReference>
<evidence type="ECO:0000313" key="5">
    <source>
        <dbReference type="Proteomes" id="UP000515158"/>
    </source>
</evidence>
<dbReference type="GO" id="GO:0062129">
    <property type="term" value="C:chitin-based extracellular matrix"/>
    <property type="evidence" value="ECO:0007669"/>
    <property type="project" value="TreeGrafter"/>
</dbReference>
<dbReference type="InParanoid" id="A0A6P8ZXC1"/>